<dbReference type="Pfam" id="PF00067">
    <property type="entry name" value="p450"/>
    <property type="match status" value="1"/>
</dbReference>
<keyword evidence="5" id="KW-0735">Signal-anchor</keyword>
<evidence type="ECO:0000313" key="9">
    <source>
        <dbReference type="EMBL" id="KAL2548249.1"/>
    </source>
</evidence>
<comment type="caution">
    <text evidence="9">The sequence shown here is derived from an EMBL/GenBank/DDBJ whole genome shotgun (WGS) entry which is preliminary data.</text>
</comment>
<evidence type="ECO:0000313" key="10">
    <source>
        <dbReference type="Proteomes" id="UP001604277"/>
    </source>
</evidence>
<sequence length="150" mass="17108">MFSGGTETSSTSLDWAMTELKRNPRVVAKAQAEVRQVFKGKDTIDESGVHKLKYLKLIIKENFRIHPAVPLLPRACREECEVDGYTIPLKAKVTVNIWALGRDPEHWDEPECFKPERFENGSIDFLGNNFEFIPFGSGRRLVKSIVQKKS</sequence>
<name>A0ABD1WEZ6_9LAMI</name>
<keyword evidence="3" id="KW-0349">Heme</keyword>
<dbReference type="InterPro" id="IPR052306">
    <property type="entry name" value="CYP450_71D"/>
</dbReference>
<reference evidence="10" key="1">
    <citation type="submission" date="2024-07" db="EMBL/GenBank/DDBJ databases">
        <title>Two chromosome-level genome assemblies of Korean endemic species Abeliophyllum distichum and Forsythia ovata (Oleaceae).</title>
        <authorList>
            <person name="Jang H."/>
        </authorList>
    </citation>
    <scope>NUCLEOTIDE SEQUENCE [LARGE SCALE GENOMIC DNA]</scope>
</reference>
<dbReference type="GO" id="GO:0046872">
    <property type="term" value="F:metal ion binding"/>
    <property type="evidence" value="ECO:0007669"/>
    <property type="project" value="UniProtKB-KW"/>
</dbReference>
<evidence type="ECO:0000256" key="4">
    <source>
        <dbReference type="ARBA" id="ARBA00022723"/>
    </source>
</evidence>
<dbReference type="PRINTS" id="PR00463">
    <property type="entry name" value="EP450I"/>
</dbReference>
<proteinExistence type="inferred from homology"/>
<dbReference type="SUPFAM" id="SSF48264">
    <property type="entry name" value="Cytochrome P450"/>
    <property type="match status" value="1"/>
</dbReference>
<keyword evidence="8" id="KW-0503">Monooxygenase</keyword>
<evidence type="ECO:0000256" key="3">
    <source>
        <dbReference type="ARBA" id="ARBA00022617"/>
    </source>
</evidence>
<dbReference type="Proteomes" id="UP001604277">
    <property type="component" value="Unassembled WGS sequence"/>
</dbReference>
<comment type="similarity">
    <text evidence="2">Belongs to the cytochrome P450 family.</text>
</comment>
<dbReference type="GO" id="GO:0016020">
    <property type="term" value="C:membrane"/>
    <property type="evidence" value="ECO:0007669"/>
    <property type="project" value="UniProtKB-SubCell"/>
</dbReference>
<gene>
    <name evidence="9" type="ORF">Fot_09779</name>
</gene>
<evidence type="ECO:0000256" key="1">
    <source>
        <dbReference type="ARBA" id="ARBA00004606"/>
    </source>
</evidence>
<dbReference type="PANTHER" id="PTHR47953:SF16">
    <property type="entry name" value="CYTOCHROME P450 71D8"/>
    <property type="match status" value="1"/>
</dbReference>
<evidence type="ECO:0000256" key="5">
    <source>
        <dbReference type="ARBA" id="ARBA00022968"/>
    </source>
</evidence>
<dbReference type="AlphaFoldDB" id="A0ABD1WEZ6"/>
<keyword evidence="6" id="KW-0560">Oxidoreductase</keyword>
<dbReference type="GO" id="GO:0004497">
    <property type="term" value="F:monooxygenase activity"/>
    <property type="evidence" value="ECO:0007669"/>
    <property type="project" value="UniProtKB-KW"/>
</dbReference>
<dbReference type="PANTHER" id="PTHR47953">
    <property type="entry name" value="OS08G0105600 PROTEIN"/>
    <property type="match status" value="1"/>
</dbReference>
<keyword evidence="7" id="KW-0408">Iron</keyword>
<keyword evidence="10" id="KW-1185">Reference proteome</keyword>
<comment type="subcellular location">
    <subcellularLocation>
        <location evidence="1">Membrane</location>
        <topology evidence="1">Single-pass type II membrane protein</topology>
    </subcellularLocation>
</comment>
<keyword evidence="4" id="KW-0479">Metal-binding</keyword>
<evidence type="ECO:0000256" key="6">
    <source>
        <dbReference type="ARBA" id="ARBA00023002"/>
    </source>
</evidence>
<dbReference type="PRINTS" id="PR00385">
    <property type="entry name" value="P450"/>
</dbReference>
<accession>A0ABD1WEZ6</accession>
<dbReference type="Gene3D" id="1.10.630.10">
    <property type="entry name" value="Cytochrome P450"/>
    <property type="match status" value="1"/>
</dbReference>
<dbReference type="InterPro" id="IPR036396">
    <property type="entry name" value="Cyt_P450_sf"/>
</dbReference>
<dbReference type="InterPro" id="IPR002401">
    <property type="entry name" value="Cyt_P450_E_grp-I"/>
</dbReference>
<keyword evidence="5" id="KW-0812">Transmembrane</keyword>
<protein>
    <submittedName>
        <fullName evidence="9">Cytochrome</fullName>
    </submittedName>
</protein>
<dbReference type="InterPro" id="IPR001128">
    <property type="entry name" value="Cyt_P450"/>
</dbReference>
<evidence type="ECO:0000256" key="2">
    <source>
        <dbReference type="ARBA" id="ARBA00010617"/>
    </source>
</evidence>
<dbReference type="EMBL" id="JBFOLJ010000003">
    <property type="protein sequence ID" value="KAL2548249.1"/>
    <property type="molecule type" value="Genomic_DNA"/>
</dbReference>
<evidence type="ECO:0000256" key="8">
    <source>
        <dbReference type="ARBA" id="ARBA00023033"/>
    </source>
</evidence>
<evidence type="ECO:0000256" key="7">
    <source>
        <dbReference type="ARBA" id="ARBA00023004"/>
    </source>
</evidence>
<organism evidence="9 10">
    <name type="scientific">Forsythia ovata</name>
    <dbReference type="NCBI Taxonomy" id="205694"/>
    <lineage>
        <taxon>Eukaryota</taxon>
        <taxon>Viridiplantae</taxon>
        <taxon>Streptophyta</taxon>
        <taxon>Embryophyta</taxon>
        <taxon>Tracheophyta</taxon>
        <taxon>Spermatophyta</taxon>
        <taxon>Magnoliopsida</taxon>
        <taxon>eudicotyledons</taxon>
        <taxon>Gunneridae</taxon>
        <taxon>Pentapetalae</taxon>
        <taxon>asterids</taxon>
        <taxon>lamiids</taxon>
        <taxon>Lamiales</taxon>
        <taxon>Oleaceae</taxon>
        <taxon>Forsythieae</taxon>
        <taxon>Forsythia</taxon>
    </lineage>
</organism>